<evidence type="ECO:0000313" key="2">
    <source>
        <dbReference type="Proteomes" id="UP001292094"/>
    </source>
</evidence>
<reference evidence="1" key="1">
    <citation type="submission" date="2023-11" db="EMBL/GenBank/DDBJ databases">
        <title>Genome assemblies of two species of porcelain crab, Petrolisthes cinctipes and Petrolisthes manimaculis (Anomura: Porcellanidae).</title>
        <authorList>
            <person name="Angst P."/>
        </authorList>
    </citation>
    <scope>NUCLEOTIDE SEQUENCE</scope>
    <source>
        <strain evidence="1">PB745_02</strain>
        <tissue evidence="1">Gill</tissue>
    </source>
</reference>
<keyword evidence="2" id="KW-1185">Reference proteome</keyword>
<accession>A0AAE1U4V0</accession>
<name>A0AAE1U4V0_9EUCA</name>
<sequence>MAATATIVNAVESICGVTTSISEQHVDLRESRQTRDLLVHNPFNRPTPFLTSISSGIMANEEVNRDDAYAVGRASMKTMEGKVFSNILLQRKNNIKSMNVKCM</sequence>
<dbReference type="EMBL" id="JAWZYT010001689">
    <property type="protein sequence ID" value="KAK4309962.1"/>
    <property type="molecule type" value="Genomic_DNA"/>
</dbReference>
<protein>
    <submittedName>
        <fullName evidence="1">Uncharacterized protein</fullName>
    </submittedName>
</protein>
<dbReference type="AlphaFoldDB" id="A0AAE1U4V0"/>
<dbReference type="Proteomes" id="UP001292094">
    <property type="component" value="Unassembled WGS sequence"/>
</dbReference>
<evidence type="ECO:0000313" key="1">
    <source>
        <dbReference type="EMBL" id="KAK4309962.1"/>
    </source>
</evidence>
<gene>
    <name evidence="1" type="ORF">Pmani_018429</name>
</gene>
<comment type="caution">
    <text evidence="1">The sequence shown here is derived from an EMBL/GenBank/DDBJ whole genome shotgun (WGS) entry which is preliminary data.</text>
</comment>
<proteinExistence type="predicted"/>
<organism evidence="1 2">
    <name type="scientific">Petrolisthes manimaculis</name>
    <dbReference type="NCBI Taxonomy" id="1843537"/>
    <lineage>
        <taxon>Eukaryota</taxon>
        <taxon>Metazoa</taxon>
        <taxon>Ecdysozoa</taxon>
        <taxon>Arthropoda</taxon>
        <taxon>Crustacea</taxon>
        <taxon>Multicrustacea</taxon>
        <taxon>Malacostraca</taxon>
        <taxon>Eumalacostraca</taxon>
        <taxon>Eucarida</taxon>
        <taxon>Decapoda</taxon>
        <taxon>Pleocyemata</taxon>
        <taxon>Anomura</taxon>
        <taxon>Galatheoidea</taxon>
        <taxon>Porcellanidae</taxon>
        <taxon>Petrolisthes</taxon>
    </lineage>
</organism>